<keyword evidence="4" id="KW-0812">Transmembrane</keyword>
<evidence type="ECO:0000256" key="5">
    <source>
        <dbReference type="ARBA" id="ARBA00022824"/>
    </source>
</evidence>
<dbReference type="GO" id="GO:0005789">
    <property type="term" value="C:endoplasmic reticulum membrane"/>
    <property type="evidence" value="ECO:0007669"/>
    <property type="project" value="UniProtKB-SubCell"/>
</dbReference>
<keyword evidence="11" id="KW-0675">Receptor</keyword>
<evidence type="ECO:0000256" key="9">
    <source>
        <dbReference type="ARBA" id="ARBA00033006"/>
    </source>
</evidence>
<name>A0A2P2I611_9CRUS</name>
<sequence length="189" mass="20522">MALVALIVATLVACSGCITSPLKQFLSWLMCAGVGVEEKRLLQEVSSLRRRLQNISMADQFAAWAKLQRQINAITQTYQNKASERQRSDERIQGLCSTAVTFLVSAASVWYVWCSYGSAAIELPPPLLSPLASLLAVPGCQPGEVSVVVWLACVRSVMGRLTTRFGSKKTGAPASLQALWPLLNQLVAR</sequence>
<keyword evidence="10" id="KW-0732">Signal</keyword>
<dbReference type="GO" id="GO:0043495">
    <property type="term" value="F:protein-membrane adaptor activity"/>
    <property type="evidence" value="ECO:0007669"/>
    <property type="project" value="TreeGrafter"/>
</dbReference>
<dbReference type="Gene3D" id="1.10.287.660">
    <property type="entry name" value="Helix hairpin bin"/>
    <property type="match status" value="1"/>
</dbReference>
<dbReference type="EMBL" id="IACF01003855">
    <property type="protein sequence ID" value="LAB69463.1"/>
    <property type="molecule type" value="mRNA"/>
</dbReference>
<feature type="signal peptide" evidence="10">
    <location>
        <begin position="1"/>
        <end position="17"/>
    </location>
</feature>
<reference evidence="11" key="1">
    <citation type="journal article" date="2018" name="Biosci. Biotechnol. Biochem.">
        <title>Polysaccharide hydrolase of the hadal zone amphipods Hirondellea gigas.</title>
        <authorList>
            <person name="Kobayashi H."/>
            <person name="Nagahama T."/>
            <person name="Arai W."/>
            <person name="Sasagawa Y."/>
            <person name="Umeda M."/>
            <person name="Hayashi T."/>
            <person name="Nikaido I."/>
            <person name="Watanabe H."/>
            <person name="Oguri K."/>
            <person name="Kitazato H."/>
            <person name="Fujioka K."/>
            <person name="Kido Y."/>
            <person name="Takami H."/>
        </authorList>
    </citation>
    <scope>NUCLEOTIDE SEQUENCE</scope>
    <source>
        <tissue evidence="11">Whole body</tissue>
    </source>
</reference>
<evidence type="ECO:0000256" key="7">
    <source>
        <dbReference type="ARBA" id="ARBA00023136"/>
    </source>
</evidence>
<evidence type="ECO:0000313" key="11">
    <source>
        <dbReference type="EMBL" id="LAB69463.1"/>
    </source>
</evidence>
<evidence type="ECO:0000256" key="8">
    <source>
        <dbReference type="ARBA" id="ARBA00032437"/>
    </source>
</evidence>
<evidence type="ECO:0000256" key="10">
    <source>
        <dbReference type="SAM" id="SignalP"/>
    </source>
</evidence>
<comment type="similarity">
    <text evidence="2">Belongs to the WRB/GET1 family.</text>
</comment>
<dbReference type="InterPro" id="IPR029012">
    <property type="entry name" value="Helix_hairpin_bin_sf"/>
</dbReference>
<dbReference type="InterPro" id="IPR028945">
    <property type="entry name" value="Get1"/>
</dbReference>
<evidence type="ECO:0000256" key="4">
    <source>
        <dbReference type="ARBA" id="ARBA00022692"/>
    </source>
</evidence>
<keyword evidence="6" id="KW-1133">Transmembrane helix</keyword>
<dbReference type="AlphaFoldDB" id="A0A2P2I611"/>
<feature type="chain" id="PRO_5015164971" description="Guided entry of tail-anchored proteins factor 1" evidence="10">
    <location>
        <begin position="18"/>
        <end position="189"/>
    </location>
</feature>
<evidence type="ECO:0000256" key="1">
    <source>
        <dbReference type="ARBA" id="ARBA00004477"/>
    </source>
</evidence>
<keyword evidence="7" id="KW-0472">Membrane</keyword>
<keyword evidence="5" id="KW-0256">Endoplasmic reticulum</keyword>
<dbReference type="PANTHER" id="PTHR42650:SF1">
    <property type="entry name" value="GUIDED ENTRY OF TAIL-ANCHORED PROTEINS FACTOR 1"/>
    <property type="match status" value="1"/>
</dbReference>
<proteinExistence type="evidence at transcript level"/>
<dbReference type="GO" id="GO:0043529">
    <property type="term" value="C:GET complex"/>
    <property type="evidence" value="ECO:0007669"/>
    <property type="project" value="TreeGrafter"/>
</dbReference>
<evidence type="ECO:0000256" key="3">
    <source>
        <dbReference type="ARBA" id="ARBA00017951"/>
    </source>
</evidence>
<dbReference type="GO" id="GO:0071816">
    <property type="term" value="P:tail-anchored membrane protein insertion into ER membrane"/>
    <property type="evidence" value="ECO:0007669"/>
    <property type="project" value="InterPro"/>
</dbReference>
<accession>A0A2P2I611</accession>
<organism evidence="11">
    <name type="scientific">Hirondellea gigas</name>
    <dbReference type="NCBI Taxonomy" id="1518452"/>
    <lineage>
        <taxon>Eukaryota</taxon>
        <taxon>Metazoa</taxon>
        <taxon>Ecdysozoa</taxon>
        <taxon>Arthropoda</taxon>
        <taxon>Crustacea</taxon>
        <taxon>Multicrustacea</taxon>
        <taxon>Malacostraca</taxon>
        <taxon>Eumalacostraca</taxon>
        <taxon>Peracarida</taxon>
        <taxon>Amphipoda</taxon>
        <taxon>Amphilochidea</taxon>
        <taxon>Lysianassida</taxon>
        <taxon>Lysianassidira</taxon>
        <taxon>Lysianassoidea</taxon>
        <taxon>Lysianassidae</taxon>
        <taxon>Hirondellea</taxon>
    </lineage>
</organism>
<dbReference type="Pfam" id="PF04420">
    <property type="entry name" value="CHD5"/>
    <property type="match status" value="1"/>
</dbReference>
<dbReference type="PANTHER" id="PTHR42650">
    <property type="entry name" value="TAIL-ANCHORED PROTEIN INSERTION RECEPTOR WRB"/>
    <property type="match status" value="1"/>
</dbReference>
<comment type="subcellular location">
    <subcellularLocation>
        <location evidence="1">Endoplasmic reticulum membrane</location>
        <topology evidence="1">Multi-pass membrane protein</topology>
    </subcellularLocation>
</comment>
<evidence type="ECO:0000256" key="6">
    <source>
        <dbReference type="ARBA" id="ARBA00022989"/>
    </source>
</evidence>
<evidence type="ECO:0000256" key="2">
    <source>
        <dbReference type="ARBA" id="ARBA00010799"/>
    </source>
</evidence>
<protein>
    <recommendedName>
        <fullName evidence="3">Guided entry of tail-anchored proteins factor 1</fullName>
    </recommendedName>
    <alternativeName>
        <fullName evidence="8">Tail-anchored protein insertion receptor WRB</fullName>
    </alternativeName>
    <alternativeName>
        <fullName evidence="9">Tryptophan-rich basic protein</fullName>
    </alternativeName>
</protein>